<dbReference type="InterPro" id="IPR031571">
    <property type="entry name" value="RcpC_dom"/>
</dbReference>
<comment type="caution">
    <text evidence="3">The sequence shown here is derived from an EMBL/GenBank/DDBJ whole genome shotgun (WGS) entry which is preliminary data.</text>
</comment>
<dbReference type="SMART" id="SM00858">
    <property type="entry name" value="SAF"/>
    <property type="match status" value="1"/>
</dbReference>
<dbReference type="Pfam" id="PF16976">
    <property type="entry name" value="RcpC"/>
    <property type="match status" value="1"/>
</dbReference>
<dbReference type="Proteomes" id="UP000326464">
    <property type="component" value="Unassembled WGS sequence"/>
</dbReference>
<dbReference type="OrthoDB" id="5182178at2"/>
<evidence type="ECO:0000259" key="2">
    <source>
        <dbReference type="SMART" id="SM00858"/>
    </source>
</evidence>
<dbReference type="RefSeq" id="WP_152812376.1">
    <property type="nucleotide sequence ID" value="NZ_VJXX01000001.1"/>
</dbReference>
<dbReference type="NCBIfam" id="TIGR03177">
    <property type="entry name" value="pilus_cpaB"/>
    <property type="match status" value="1"/>
</dbReference>
<dbReference type="InterPro" id="IPR017592">
    <property type="entry name" value="Pilus_assmbl_Flp-typ_CpaB"/>
</dbReference>
<evidence type="ECO:0000313" key="4">
    <source>
        <dbReference type="Proteomes" id="UP000326464"/>
    </source>
</evidence>
<feature type="domain" description="SAF" evidence="2">
    <location>
        <begin position="40"/>
        <end position="104"/>
    </location>
</feature>
<proteinExistence type="predicted"/>
<dbReference type="EMBL" id="VJXX01000001">
    <property type="protein sequence ID" value="MPY09810.1"/>
    <property type="molecule type" value="Genomic_DNA"/>
</dbReference>
<sequence>MRSRVLGAGAAVLLAVLGTWLMMTYVSGAEERAWAGVETTAVLVVTEAVPAGTTSDVALLSVEQQELPAKAIAEGVVVDTASLAGQVTTVDLVPGEQLLSTRFAPPEEADAEAESPVVELPVGYQELSISLDAERTVGGKLTAGDRVGVFISVGNKTEPAPGLTHLTLHKVLITDIQGGSSPRTSEDAAPEPAAEEPAAPTDALPSNALMFTLALTSAEAEKVVWGQEFGTIWLSLEPEDAVEDGTQQITRENVHQ</sequence>
<organism evidence="3 4">
    <name type="scientific">Arthrobacter bussei</name>
    <dbReference type="NCBI Taxonomy" id="2594179"/>
    <lineage>
        <taxon>Bacteria</taxon>
        <taxon>Bacillati</taxon>
        <taxon>Actinomycetota</taxon>
        <taxon>Actinomycetes</taxon>
        <taxon>Micrococcales</taxon>
        <taxon>Micrococcaceae</taxon>
        <taxon>Arthrobacter</taxon>
    </lineage>
</organism>
<dbReference type="CDD" id="cd11614">
    <property type="entry name" value="SAF_CpaB_FlgA_like"/>
    <property type="match status" value="1"/>
</dbReference>
<dbReference type="AlphaFoldDB" id="A0A7X1NN47"/>
<evidence type="ECO:0000256" key="1">
    <source>
        <dbReference type="SAM" id="MobiDB-lite"/>
    </source>
</evidence>
<protein>
    <submittedName>
        <fullName evidence="3">Flp pilus assembly protein CpaB</fullName>
    </submittedName>
</protein>
<evidence type="ECO:0000313" key="3">
    <source>
        <dbReference type="EMBL" id="MPY09810.1"/>
    </source>
</evidence>
<gene>
    <name evidence="3" type="primary">cpaB</name>
    <name evidence="3" type="ORF">FNH21_03595</name>
</gene>
<feature type="region of interest" description="Disordered" evidence="1">
    <location>
        <begin position="177"/>
        <end position="203"/>
    </location>
</feature>
<keyword evidence="4" id="KW-1185">Reference proteome</keyword>
<name>A0A7X1NN47_9MICC</name>
<accession>A0A7X1NN47</accession>
<reference evidence="4" key="1">
    <citation type="submission" date="2019-07" db="EMBL/GenBank/DDBJ databases">
        <title>Arthrobacter KR32 sp. nov., isolated from mountain cheese made of cows milk.</title>
        <authorList>
            <person name="Flegler A."/>
        </authorList>
    </citation>
    <scope>NUCLEOTIDE SEQUENCE [LARGE SCALE GENOMIC DNA]</scope>
    <source>
        <strain evidence="4">KR32</strain>
    </source>
</reference>
<dbReference type="InterPro" id="IPR013974">
    <property type="entry name" value="SAF"/>
</dbReference>
<feature type="compositionally biased region" description="Low complexity" evidence="1">
    <location>
        <begin position="190"/>
        <end position="203"/>
    </location>
</feature>